<dbReference type="Gene3D" id="3.40.50.10140">
    <property type="entry name" value="Toll/interleukin-1 receptor homology (TIR) domain"/>
    <property type="match status" value="1"/>
</dbReference>
<dbReference type="GO" id="GO:0006952">
    <property type="term" value="P:defense response"/>
    <property type="evidence" value="ECO:0007669"/>
    <property type="project" value="InterPro"/>
</dbReference>
<dbReference type="InterPro" id="IPR035897">
    <property type="entry name" value="Toll_tir_struct_dom_sf"/>
</dbReference>
<dbReference type="InterPro" id="IPR058192">
    <property type="entry name" value="WHD_ROQ1-like"/>
</dbReference>
<dbReference type="InterPro" id="IPR003591">
    <property type="entry name" value="Leu-rich_rpt_typical-subtyp"/>
</dbReference>
<evidence type="ECO:0000256" key="7">
    <source>
        <dbReference type="ARBA" id="ARBA00047304"/>
    </source>
</evidence>
<dbReference type="GO" id="GO:0061809">
    <property type="term" value="F:NAD+ nucleosidase activity, cyclic ADP-ribose generating"/>
    <property type="evidence" value="ECO:0007669"/>
    <property type="project" value="UniProtKB-EC"/>
</dbReference>
<dbReference type="GO" id="GO:0043531">
    <property type="term" value="F:ADP binding"/>
    <property type="evidence" value="ECO:0007669"/>
    <property type="project" value="InterPro"/>
</dbReference>
<dbReference type="EC" id="3.2.2.6" evidence="1"/>
<dbReference type="InterPro" id="IPR044974">
    <property type="entry name" value="Disease_R_plants"/>
</dbReference>
<name>A0AAN7J1Z6_QUERU</name>
<feature type="region of interest" description="Disordered" evidence="8">
    <location>
        <begin position="1020"/>
        <end position="1041"/>
    </location>
</feature>
<evidence type="ECO:0000256" key="6">
    <source>
        <dbReference type="ARBA" id="ARBA00023027"/>
    </source>
</evidence>
<dbReference type="SUPFAM" id="SSF52058">
    <property type="entry name" value="L domain-like"/>
    <property type="match status" value="1"/>
</dbReference>
<evidence type="ECO:0000256" key="4">
    <source>
        <dbReference type="ARBA" id="ARBA00022801"/>
    </source>
</evidence>
<dbReference type="Pfam" id="PF23286">
    <property type="entry name" value="LRR_13"/>
    <property type="match status" value="2"/>
</dbReference>
<dbReference type="Gene3D" id="1.10.8.430">
    <property type="entry name" value="Helical domain of apoptotic protease-activating factors"/>
    <property type="match status" value="1"/>
</dbReference>
<dbReference type="InterPro" id="IPR000157">
    <property type="entry name" value="TIR_dom"/>
</dbReference>
<dbReference type="PANTHER" id="PTHR11017:SF559">
    <property type="entry name" value="DISEASE RESISTANCE PROTEIN CHL1"/>
    <property type="match status" value="1"/>
</dbReference>
<evidence type="ECO:0000256" key="2">
    <source>
        <dbReference type="ARBA" id="ARBA00022614"/>
    </source>
</evidence>
<dbReference type="InterPro" id="IPR027417">
    <property type="entry name" value="P-loop_NTPase"/>
</dbReference>
<dbReference type="SMART" id="SM00369">
    <property type="entry name" value="LRR_TYP"/>
    <property type="match status" value="4"/>
</dbReference>
<comment type="caution">
    <text evidence="10">The sequence shown here is derived from an EMBL/GenBank/DDBJ whole genome shotgun (WGS) entry which is preliminary data.</text>
</comment>
<dbReference type="GO" id="GO:0007165">
    <property type="term" value="P:signal transduction"/>
    <property type="evidence" value="ECO:0007669"/>
    <property type="project" value="InterPro"/>
</dbReference>
<evidence type="ECO:0000259" key="9">
    <source>
        <dbReference type="PROSITE" id="PS50104"/>
    </source>
</evidence>
<dbReference type="Pfam" id="PF01582">
    <property type="entry name" value="TIR"/>
    <property type="match status" value="1"/>
</dbReference>
<keyword evidence="11" id="KW-1185">Reference proteome</keyword>
<organism evidence="10 11">
    <name type="scientific">Quercus rubra</name>
    <name type="common">Northern red oak</name>
    <name type="synonym">Quercus borealis</name>
    <dbReference type="NCBI Taxonomy" id="3512"/>
    <lineage>
        <taxon>Eukaryota</taxon>
        <taxon>Viridiplantae</taxon>
        <taxon>Streptophyta</taxon>
        <taxon>Embryophyta</taxon>
        <taxon>Tracheophyta</taxon>
        <taxon>Spermatophyta</taxon>
        <taxon>Magnoliopsida</taxon>
        <taxon>eudicotyledons</taxon>
        <taxon>Gunneridae</taxon>
        <taxon>Pentapetalae</taxon>
        <taxon>rosids</taxon>
        <taxon>fabids</taxon>
        <taxon>Fagales</taxon>
        <taxon>Fagaceae</taxon>
        <taxon>Quercus</taxon>
    </lineage>
</organism>
<dbReference type="Pfam" id="PF00560">
    <property type="entry name" value="LRR_1"/>
    <property type="match status" value="1"/>
</dbReference>
<keyword evidence="5" id="KW-0611">Plant defense</keyword>
<dbReference type="Pfam" id="PF00931">
    <property type="entry name" value="NB-ARC"/>
    <property type="match status" value="1"/>
</dbReference>
<dbReference type="SMART" id="SM00255">
    <property type="entry name" value="TIR"/>
    <property type="match status" value="1"/>
</dbReference>
<feature type="compositionally biased region" description="Basic and acidic residues" evidence="8">
    <location>
        <begin position="1062"/>
        <end position="1072"/>
    </location>
</feature>
<keyword evidence="2" id="KW-0433">Leucine-rich repeat</keyword>
<dbReference type="PROSITE" id="PS50104">
    <property type="entry name" value="TIR"/>
    <property type="match status" value="1"/>
</dbReference>
<evidence type="ECO:0000313" key="11">
    <source>
        <dbReference type="Proteomes" id="UP001324115"/>
    </source>
</evidence>
<keyword evidence="6" id="KW-0520">NAD</keyword>
<dbReference type="PANTHER" id="PTHR11017">
    <property type="entry name" value="LEUCINE-RICH REPEAT-CONTAINING PROTEIN"/>
    <property type="match status" value="1"/>
</dbReference>
<dbReference type="InterPro" id="IPR001611">
    <property type="entry name" value="Leu-rich_rpt"/>
</dbReference>
<dbReference type="PRINTS" id="PR00364">
    <property type="entry name" value="DISEASERSIST"/>
</dbReference>
<evidence type="ECO:0000256" key="5">
    <source>
        <dbReference type="ARBA" id="ARBA00022821"/>
    </source>
</evidence>
<dbReference type="InterPro" id="IPR032675">
    <property type="entry name" value="LRR_dom_sf"/>
</dbReference>
<feature type="domain" description="TIR" evidence="9">
    <location>
        <begin position="22"/>
        <end position="144"/>
    </location>
</feature>
<evidence type="ECO:0000256" key="1">
    <source>
        <dbReference type="ARBA" id="ARBA00011982"/>
    </source>
</evidence>
<dbReference type="Pfam" id="PF23282">
    <property type="entry name" value="WHD_ROQ1"/>
    <property type="match status" value="1"/>
</dbReference>
<dbReference type="InterPro" id="IPR002182">
    <property type="entry name" value="NB-ARC"/>
</dbReference>
<proteinExistence type="predicted"/>
<evidence type="ECO:0000313" key="10">
    <source>
        <dbReference type="EMBL" id="KAK4594850.1"/>
    </source>
</evidence>
<dbReference type="InterPro" id="IPR042197">
    <property type="entry name" value="Apaf_helical"/>
</dbReference>
<accession>A0AAN7J1Z6</accession>
<evidence type="ECO:0000256" key="8">
    <source>
        <dbReference type="SAM" id="MobiDB-lite"/>
    </source>
</evidence>
<protein>
    <recommendedName>
        <fullName evidence="1">ADP-ribosyl cyclase/cyclic ADP-ribose hydrolase</fullName>
        <ecNumber evidence="1">3.2.2.6</ecNumber>
    </recommendedName>
</protein>
<sequence>MASVSTQTTLSSSSFFSSTPQLKYDVFLNFRGKDTRNGFTHHLYFALKQKGIFTFRDEEELETGKSISPELLKAIEESRFAIVIFSKNYASSTWSFAKHEEHFKENIEKVQTWRIALREVDNLKGWHVQDRPESQIIQNIVGESHKLRIWGMGGIGKTTLTRVVFYMVSNKFEGCCFLANVRGDCEKDGLVRLQQKLILQILNENMSVQDVNHGVFVIKNMLRHKRILVVFYDVDQLDQLNKLAGNRIWFGLGSRVNITTRDKHFLQTLGVDEIYESNLLTHDESLHLLCLKAFKKDHPSENYLELSKDFVYYTYGLPLEIEILGSFLFGRSISVWKSALNRISFEALHETEKEIFLNIVFFFNHKGKNDVVEILNYLGLFPDVGLKVLLDKSLVKFHDHTFWMHDLLQKMGENIVYEECPKESGKRSKLWLFKDINYVLIENTGTKAIQAIVLKLHKQKEAYWNSECFSKAHDLKLLILDNFHLLHEPKYLPNALRFLDWSGYPSKYFPSSFQQKKSVLKGFINLRSLHPSIGVCKKLTFLNLKGCKNLTSLPSKFEMESLEIIILSNCSNLKRIPEFGENMKSVLRLYLDGTAITKLPTSIGNLTGLTPLNLKDCKNFRSLPSKFEIEFLEILILSSCSNLKRIPEFGEKMESVSELYLDGTTISKLPTSIGNLTGLASLNAKDCKNLMSLPSTFFNRSPNCMDLLLTSLSGLCSLTRLNLSYCNLNAIPNDICCLFSLKYFCLSGNNFSCLSENIAQLSILKSLMVDNCTSLQSWPKLPLNIESIWGKGCTSLETLPDLLQPNSLFGIDLCLTSCSKLAKNQGFIDMFFAMIIKSLQLPLSGMFLRFRYDIIILGSEIPKWFRHQSIGDEVSIQEPYSLFYNECIGTAICVVFSPHSNHQILEDCILICWLIVNGKRVRVEPGSSEIVSLSDHIWLLYLFPQFYEKEDINSLWGCDANGFSQIGIKIETCCWDLKTKEVFPGMVKVKKCGLRMVYVKDIEDLNRTMAERNNKNITPYKANRTRDDYDGAGSSNYEPHPKRIERLTEYMAQCNSNSEESSEYKECPKELGDWQESSESDLEG</sequence>
<feature type="region of interest" description="Disordered" evidence="8">
    <location>
        <begin position="1055"/>
        <end position="1084"/>
    </location>
</feature>
<gene>
    <name evidence="10" type="ORF">RGQ29_018541</name>
</gene>
<dbReference type="Proteomes" id="UP001324115">
    <property type="component" value="Unassembled WGS sequence"/>
</dbReference>
<dbReference type="Gene3D" id="3.40.50.300">
    <property type="entry name" value="P-loop containing nucleotide triphosphate hydrolases"/>
    <property type="match status" value="1"/>
</dbReference>
<dbReference type="Gene3D" id="3.80.10.10">
    <property type="entry name" value="Ribonuclease Inhibitor"/>
    <property type="match status" value="2"/>
</dbReference>
<keyword evidence="3" id="KW-0677">Repeat</keyword>
<evidence type="ECO:0000256" key="3">
    <source>
        <dbReference type="ARBA" id="ARBA00022737"/>
    </source>
</evidence>
<dbReference type="Pfam" id="PF20160">
    <property type="entry name" value="C-JID"/>
    <property type="match status" value="1"/>
</dbReference>
<dbReference type="EMBL" id="JAXUIC010000004">
    <property type="protein sequence ID" value="KAK4594850.1"/>
    <property type="molecule type" value="Genomic_DNA"/>
</dbReference>
<dbReference type="SUPFAM" id="SSF52200">
    <property type="entry name" value="Toll/Interleukin receptor TIR domain"/>
    <property type="match status" value="1"/>
</dbReference>
<reference evidence="10 11" key="1">
    <citation type="journal article" date="2023" name="G3 (Bethesda)">
        <title>A haplotype-resolved chromosome-scale genome for Quercus rubra L. provides insights into the genetics of adaptive traits for red oak species.</title>
        <authorList>
            <person name="Kapoor B."/>
            <person name="Jenkins J."/>
            <person name="Schmutz J."/>
            <person name="Zhebentyayeva T."/>
            <person name="Kuelheim C."/>
            <person name="Coggeshall M."/>
            <person name="Heim C."/>
            <person name="Lasky J.R."/>
            <person name="Leites L."/>
            <person name="Islam-Faridi N."/>
            <person name="Romero-Severson J."/>
            <person name="DeLeo V.L."/>
            <person name="Lucas S.M."/>
            <person name="Lazic D."/>
            <person name="Gailing O."/>
            <person name="Carlson J."/>
            <person name="Staton M."/>
        </authorList>
    </citation>
    <scope>NUCLEOTIDE SEQUENCE [LARGE SCALE GENOMIC DNA]</scope>
    <source>
        <strain evidence="10">Pseudo-F2</strain>
    </source>
</reference>
<comment type="catalytic activity">
    <reaction evidence="7">
        <text>NAD(+) + H2O = ADP-D-ribose + nicotinamide + H(+)</text>
        <dbReference type="Rhea" id="RHEA:16301"/>
        <dbReference type="ChEBI" id="CHEBI:15377"/>
        <dbReference type="ChEBI" id="CHEBI:15378"/>
        <dbReference type="ChEBI" id="CHEBI:17154"/>
        <dbReference type="ChEBI" id="CHEBI:57540"/>
        <dbReference type="ChEBI" id="CHEBI:57967"/>
        <dbReference type="EC" id="3.2.2.6"/>
    </reaction>
    <physiologicalReaction direction="left-to-right" evidence="7">
        <dbReference type="Rhea" id="RHEA:16302"/>
    </physiologicalReaction>
</comment>
<dbReference type="SUPFAM" id="SSF52540">
    <property type="entry name" value="P-loop containing nucleoside triphosphate hydrolases"/>
    <property type="match status" value="1"/>
</dbReference>
<dbReference type="InterPro" id="IPR045344">
    <property type="entry name" value="C-JID"/>
</dbReference>
<keyword evidence="4" id="KW-0378">Hydrolase</keyword>
<dbReference type="AlphaFoldDB" id="A0AAN7J1Z6"/>
<dbReference type="InterPro" id="IPR058546">
    <property type="entry name" value="RPS4B/Roq1-like_LRR"/>
</dbReference>